<proteinExistence type="predicted"/>
<comment type="caution">
    <text evidence="2">The sequence shown here is derived from an EMBL/GenBank/DDBJ whole genome shotgun (WGS) entry which is preliminary data.</text>
</comment>
<reference evidence="3" key="1">
    <citation type="journal article" date="2019" name="Curr. Biol.">
        <title>Genome Sequence of Striga asiatica Provides Insight into the Evolution of Plant Parasitism.</title>
        <authorList>
            <person name="Yoshida S."/>
            <person name="Kim S."/>
            <person name="Wafula E.K."/>
            <person name="Tanskanen J."/>
            <person name="Kim Y.M."/>
            <person name="Honaas L."/>
            <person name="Yang Z."/>
            <person name="Spallek T."/>
            <person name="Conn C.E."/>
            <person name="Ichihashi Y."/>
            <person name="Cheong K."/>
            <person name="Cui S."/>
            <person name="Der J.P."/>
            <person name="Gundlach H."/>
            <person name="Jiao Y."/>
            <person name="Hori C."/>
            <person name="Ishida J.K."/>
            <person name="Kasahara H."/>
            <person name="Kiba T."/>
            <person name="Kim M.S."/>
            <person name="Koo N."/>
            <person name="Laohavisit A."/>
            <person name="Lee Y.H."/>
            <person name="Lumba S."/>
            <person name="McCourt P."/>
            <person name="Mortimer J.C."/>
            <person name="Mutuku J.M."/>
            <person name="Nomura T."/>
            <person name="Sasaki-Sekimoto Y."/>
            <person name="Seto Y."/>
            <person name="Wang Y."/>
            <person name="Wakatake T."/>
            <person name="Sakakibara H."/>
            <person name="Demura T."/>
            <person name="Yamaguchi S."/>
            <person name="Yoneyama K."/>
            <person name="Manabe R.I."/>
            <person name="Nelson D.C."/>
            <person name="Schulman A.H."/>
            <person name="Timko M.P."/>
            <person name="dePamphilis C.W."/>
            <person name="Choi D."/>
            <person name="Shirasu K."/>
        </authorList>
    </citation>
    <scope>NUCLEOTIDE SEQUENCE [LARGE SCALE GENOMIC DNA]</scope>
    <source>
        <strain evidence="3">cv. UVA1</strain>
    </source>
</reference>
<accession>A0A5A7RKU7</accession>
<gene>
    <name evidence="2" type="ORF">STAS_35678</name>
</gene>
<protein>
    <submittedName>
        <fullName evidence="2">Transcription factor SPT20 homolog</fullName>
    </submittedName>
</protein>
<keyword evidence="3" id="KW-1185">Reference proteome</keyword>
<evidence type="ECO:0000313" key="3">
    <source>
        <dbReference type="Proteomes" id="UP000325081"/>
    </source>
</evidence>
<evidence type="ECO:0000256" key="1">
    <source>
        <dbReference type="SAM" id="MobiDB-lite"/>
    </source>
</evidence>
<dbReference type="AlphaFoldDB" id="A0A5A7RKU7"/>
<evidence type="ECO:0000313" key="2">
    <source>
        <dbReference type="EMBL" id="GER57843.1"/>
    </source>
</evidence>
<dbReference type="EMBL" id="BKCP01013625">
    <property type="protein sequence ID" value="GER57843.1"/>
    <property type="molecule type" value="Genomic_DNA"/>
</dbReference>
<organism evidence="2 3">
    <name type="scientific">Striga asiatica</name>
    <name type="common">Asiatic witchweed</name>
    <name type="synonym">Buchnera asiatica</name>
    <dbReference type="NCBI Taxonomy" id="4170"/>
    <lineage>
        <taxon>Eukaryota</taxon>
        <taxon>Viridiplantae</taxon>
        <taxon>Streptophyta</taxon>
        <taxon>Embryophyta</taxon>
        <taxon>Tracheophyta</taxon>
        <taxon>Spermatophyta</taxon>
        <taxon>Magnoliopsida</taxon>
        <taxon>eudicotyledons</taxon>
        <taxon>Gunneridae</taxon>
        <taxon>Pentapetalae</taxon>
        <taxon>asterids</taxon>
        <taxon>lamiids</taxon>
        <taxon>Lamiales</taxon>
        <taxon>Orobanchaceae</taxon>
        <taxon>Buchnereae</taxon>
        <taxon>Striga</taxon>
    </lineage>
</organism>
<dbReference type="Proteomes" id="UP000325081">
    <property type="component" value="Unassembled WGS sequence"/>
</dbReference>
<name>A0A5A7RKU7_STRAF</name>
<feature type="region of interest" description="Disordered" evidence="1">
    <location>
        <begin position="1"/>
        <end position="37"/>
    </location>
</feature>
<sequence length="116" mass="12594">MSRTDTLDEGISDYGSRGAQRKGGRHTDRKVASASRGKSLGKIYSDLQTDDTNVQDAILKDFSMPTTFSYSELLSGGNGYQVGLIQQSLPSNLTPSPDSFTFNVQDKPMQTLVLSP</sequence>